<dbReference type="OrthoDB" id="8524638at2"/>
<evidence type="ECO:0000256" key="6">
    <source>
        <dbReference type="ARBA" id="ARBA00022967"/>
    </source>
</evidence>
<evidence type="ECO:0000256" key="4">
    <source>
        <dbReference type="ARBA" id="ARBA00022741"/>
    </source>
</evidence>
<comment type="subunit">
    <text evidence="8">The complex is composed of two ATP-binding proteins (LolD) and two transmembrane proteins (LolC and LolE).</text>
</comment>
<dbReference type="PROSITE" id="PS00211">
    <property type="entry name" value="ABC_TRANSPORTER_1"/>
    <property type="match status" value="1"/>
</dbReference>
<dbReference type="GO" id="GO:0044874">
    <property type="term" value="P:lipoprotein localization to outer membrane"/>
    <property type="evidence" value="ECO:0007669"/>
    <property type="project" value="TreeGrafter"/>
</dbReference>
<evidence type="ECO:0000313" key="11">
    <source>
        <dbReference type="Proteomes" id="UP000236753"/>
    </source>
</evidence>
<keyword evidence="4 8" id="KW-0547">Nucleotide-binding</keyword>
<comment type="function">
    <text evidence="8">Part of the ABC transporter complex LolCDE involved in the translocation of mature outer membrane-directed lipoproteins, from the inner membrane to the periplasmic chaperone, LolA. Responsible for the formation of the LolA-lipoprotein complex in an ATP-dependent manner.</text>
</comment>
<dbReference type="InterPro" id="IPR015854">
    <property type="entry name" value="ABC_transpr_LolD-like"/>
</dbReference>
<dbReference type="InterPro" id="IPR003439">
    <property type="entry name" value="ABC_transporter-like_ATP-bd"/>
</dbReference>
<sequence length="229" mass="24926">MNEVVISCRNLVKQFSQGDLAVPVLKGVNLDLVKGEMLAIVGASGSGKSTLLHVLGGLDAPTSGSIEILGQDIARINEEERCQLRNGSLGFIYQFHHLLMEFSALENVAMPLLIRRLPNQEAYDRAAEMLQLVGLSHRLTHTPGELSGGERQRAAVARALVTRPACILADEPTGNLDRKTAEHVFDLMLELNRKINASLIIVTHDAGLANRAQRIQQLIDGVLCDVSHV</sequence>
<feature type="domain" description="ABC transporter" evidence="9">
    <location>
        <begin position="6"/>
        <end position="229"/>
    </location>
</feature>
<evidence type="ECO:0000313" key="10">
    <source>
        <dbReference type="EMBL" id="SEF59150.1"/>
    </source>
</evidence>
<evidence type="ECO:0000256" key="8">
    <source>
        <dbReference type="RuleBase" id="RU367068"/>
    </source>
</evidence>
<dbReference type="SUPFAM" id="SSF52540">
    <property type="entry name" value="P-loop containing nucleoside triphosphate hydrolases"/>
    <property type="match status" value="1"/>
</dbReference>
<dbReference type="GO" id="GO:0016887">
    <property type="term" value="F:ATP hydrolysis activity"/>
    <property type="evidence" value="ECO:0007669"/>
    <property type="project" value="InterPro"/>
</dbReference>
<dbReference type="PANTHER" id="PTHR24220:SF689">
    <property type="entry name" value="LIPOPROTEIN-RELEASING SYSTEM ATP-BINDING PROTEIN LOLD"/>
    <property type="match status" value="1"/>
</dbReference>
<dbReference type="Pfam" id="PF00005">
    <property type="entry name" value="ABC_tran"/>
    <property type="match status" value="1"/>
</dbReference>
<name>A0A1H5T8N6_9PROT</name>
<dbReference type="InterPro" id="IPR017911">
    <property type="entry name" value="MacB-like_ATP-bd"/>
</dbReference>
<evidence type="ECO:0000256" key="3">
    <source>
        <dbReference type="ARBA" id="ARBA00022519"/>
    </source>
</evidence>
<reference evidence="10 11" key="1">
    <citation type="submission" date="2016-10" db="EMBL/GenBank/DDBJ databases">
        <authorList>
            <person name="de Groot N.N."/>
        </authorList>
    </citation>
    <scope>NUCLEOTIDE SEQUENCE [LARGE SCALE GENOMIC DNA]</scope>
    <source>
        <strain evidence="10 11">Nm13</strain>
    </source>
</reference>
<comment type="similarity">
    <text evidence="8">Belongs to the ABC transporter superfamily. Lipoprotein translocase (TC 3.A.1.125) family.</text>
</comment>
<dbReference type="EC" id="7.6.2.-" evidence="8"/>
<dbReference type="PROSITE" id="PS50893">
    <property type="entry name" value="ABC_TRANSPORTER_2"/>
    <property type="match status" value="1"/>
</dbReference>
<keyword evidence="10" id="KW-0449">Lipoprotein</keyword>
<evidence type="ECO:0000259" key="9">
    <source>
        <dbReference type="PROSITE" id="PS50893"/>
    </source>
</evidence>
<dbReference type="FunFam" id="3.40.50.300:FF:000230">
    <property type="entry name" value="Lipoprotein-releasing system ATP-binding protein LolD"/>
    <property type="match status" value="1"/>
</dbReference>
<keyword evidence="2 8" id="KW-1003">Cell membrane</keyword>
<evidence type="ECO:0000256" key="7">
    <source>
        <dbReference type="ARBA" id="ARBA00023136"/>
    </source>
</evidence>
<keyword evidence="6 8" id="KW-1278">Translocase</keyword>
<keyword evidence="3 8" id="KW-0997">Cell inner membrane</keyword>
<dbReference type="EMBL" id="FNUX01000004">
    <property type="protein sequence ID" value="SEF59150.1"/>
    <property type="molecule type" value="Genomic_DNA"/>
</dbReference>
<dbReference type="InterPro" id="IPR003593">
    <property type="entry name" value="AAA+_ATPase"/>
</dbReference>
<comment type="subcellular location">
    <subcellularLocation>
        <location evidence="8">Cell inner membrane</location>
        <topology evidence="8">Peripheral membrane protein</topology>
    </subcellularLocation>
</comment>
<dbReference type="AlphaFoldDB" id="A0A1H5T8N6"/>
<dbReference type="InterPro" id="IPR011924">
    <property type="entry name" value="LolD_lipo_ATP-bd"/>
</dbReference>
<keyword evidence="5 8" id="KW-0067">ATP-binding</keyword>
<evidence type="ECO:0000256" key="5">
    <source>
        <dbReference type="ARBA" id="ARBA00022840"/>
    </source>
</evidence>
<dbReference type="CDD" id="cd03255">
    <property type="entry name" value="ABC_MJ0796_LolCDE_FtsE"/>
    <property type="match status" value="1"/>
</dbReference>
<keyword evidence="1 8" id="KW-0813">Transport</keyword>
<dbReference type="GO" id="GO:0005886">
    <property type="term" value="C:plasma membrane"/>
    <property type="evidence" value="ECO:0007669"/>
    <property type="project" value="UniProtKB-SubCell"/>
</dbReference>
<dbReference type="GO" id="GO:0022857">
    <property type="term" value="F:transmembrane transporter activity"/>
    <property type="evidence" value="ECO:0007669"/>
    <property type="project" value="TreeGrafter"/>
</dbReference>
<protein>
    <recommendedName>
        <fullName evidence="8">Lipoprotein-releasing system ATP-binding protein LolD</fullName>
        <ecNumber evidence="8">7.6.2.-</ecNumber>
    </recommendedName>
</protein>
<gene>
    <name evidence="8" type="primary">lolD</name>
    <name evidence="10" type="ORF">SAMN05216334_10455</name>
</gene>
<dbReference type="SMART" id="SM00382">
    <property type="entry name" value="AAA"/>
    <property type="match status" value="1"/>
</dbReference>
<dbReference type="GO" id="GO:0005524">
    <property type="term" value="F:ATP binding"/>
    <property type="evidence" value="ECO:0007669"/>
    <property type="project" value="UniProtKB-UniRule"/>
</dbReference>
<dbReference type="PANTHER" id="PTHR24220">
    <property type="entry name" value="IMPORT ATP-BINDING PROTEIN"/>
    <property type="match status" value="1"/>
</dbReference>
<dbReference type="RefSeq" id="WP_103965722.1">
    <property type="nucleotide sequence ID" value="NZ_FNUX01000004.1"/>
</dbReference>
<dbReference type="InterPro" id="IPR017871">
    <property type="entry name" value="ABC_transporter-like_CS"/>
</dbReference>
<dbReference type="Proteomes" id="UP000236753">
    <property type="component" value="Unassembled WGS sequence"/>
</dbReference>
<dbReference type="Gene3D" id="3.40.50.300">
    <property type="entry name" value="P-loop containing nucleotide triphosphate hydrolases"/>
    <property type="match status" value="1"/>
</dbReference>
<dbReference type="InterPro" id="IPR027417">
    <property type="entry name" value="P-loop_NTPase"/>
</dbReference>
<accession>A0A1H5T8N6</accession>
<dbReference type="GO" id="GO:0089705">
    <property type="term" value="P:protein localization to outer membrane"/>
    <property type="evidence" value="ECO:0007669"/>
    <property type="project" value="TreeGrafter"/>
</dbReference>
<keyword evidence="7 8" id="KW-0472">Membrane</keyword>
<evidence type="ECO:0000256" key="2">
    <source>
        <dbReference type="ARBA" id="ARBA00022475"/>
    </source>
</evidence>
<proteinExistence type="inferred from homology"/>
<organism evidence="10 11">
    <name type="scientific">Nitrosomonas ureae</name>
    <dbReference type="NCBI Taxonomy" id="44577"/>
    <lineage>
        <taxon>Bacteria</taxon>
        <taxon>Pseudomonadati</taxon>
        <taxon>Pseudomonadota</taxon>
        <taxon>Betaproteobacteria</taxon>
        <taxon>Nitrosomonadales</taxon>
        <taxon>Nitrosomonadaceae</taxon>
        <taxon>Nitrosomonas</taxon>
    </lineage>
</organism>
<dbReference type="NCBIfam" id="TIGR02211">
    <property type="entry name" value="LolD_lipo_ex"/>
    <property type="match status" value="1"/>
</dbReference>
<evidence type="ECO:0000256" key="1">
    <source>
        <dbReference type="ARBA" id="ARBA00022448"/>
    </source>
</evidence>